<dbReference type="AlphaFoldDB" id="A0AAT9HI78"/>
<reference evidence="2" key="2">
    <citation type="submission" date="2024-07" db="EMBL/GenBank/DDBJ databases">
        <title>Streptomyces haneummycinica sp. nov., a new antibiotic-producing actinobacterium isolated from marine sediment.</title>
        <authorList>
            <person name="Uemura M."/>
            <person name="Hamada M."/>
            <person name="Hirano S."/>
            <person name="Kobayashi K."/>
            <person name="Ohshiro T."/>
            <person name="Kobayashi T."/>
            <person name="Terahara T."/>
        </authorList>
    </citation>
    <scope>NUCLEOTIDE SEQUENCE</scope>
    <source>
        <strain evidence="2">KM77-8</strain>
    </source>
</reference>
<gene>
    <name evidence="2" type="ORF">SHKM778_35120</name>
</gene>
<evidence type="ECO:0000313" key="2">
    <source>
        <dbReference type="EMBL" id="BFO17124.1"/>
    </source>
</evidence>
<sequence>MDGGGQAVRQDPAVGEVLGALGQRAVDGVVPAEDEGRQGGETGRGEGAVSVTMPVGGWSPAATAAQPAIAVVATEPRAPMSQTPKRGRGRWWGGTVRRTWAASLSYANLVRVPVGDERVPGAGPAGRRAEVRRPPPAAVQVAPGSGGAMP</sequence>
<dbReference type="EMBL" id="AP035768">
    <property type="protein sequence ID" value="BFO17124.1"/>
    <property type="molecule type" value="Genomic_DNA"/>
</dbReference>
<feature type="region of interest" description="Disordered" evidence="1">
    <location>
        <begin position="29"/>
        <end position="54"/>
    </location>
</feature>
<evidence type="ECO:0000256" key="1">
    <source>
        <dbReference type="SAM" id="MobiDB-lite"/>
    </source>
</evidence>
<accession>A0AAT9HI78</accession>
<name>A0AAT9HI78_9ACTN</name>
<protein>
    <submittedName>
        <fullName evidence="2">Uncharacterized protein</fullName>
    </submittedName>
</protein>
<organism evidence="2">
    <name type="scientific">Streptomyces haneummycinicus</name>
    <dbReference type="NCBI Taxonomy" id="3074435"/>
    <lineage>
        <taxon>Bacteria</taxon>
        <taxon>Bacillati</taxon>
        <taxon>Actinomycetota</taxon>
        <taxon>Actinomycetes</taxon>
        <taxon>Kitasatosporales</taxon>
        <taxon>Streptomycetaceae</taxon>
        <taxon>Streptomyces</taxon>
    </lineage>
</organism>
<feature type="region of interest" description="Disordered" evidence="1">
    <location>
        <begin position="115"/>
        <end position="150"/>
    </location>
</feature>
<proteinExistence type="predicted"/>
<reference evidence="2" key="1">
    <citation type="submission" date="2024-06" db="EMBL/GenBank/DDBJ databases">
        <authorList>
            <consortium name="consrtm"/>
            <person name="Uemura M."/>
            <person name="Terahara T."/>
        </authorList>
    </citation>
    <scope>NUCLEOTIDE SEQUENCE</scope>
    <source>
        <strain evidence="2">KM77-8</strain>
    </source>
</reference>